<dbReference type="Proteomes" id="UP001497644">
    <property type="component" value="Chromosome 11"/>
</dbReference>
<dbReference type="EMBL" id="OZ034834">
    <property type="protein sequence ID" value="CAL1676242.1"/>
    <property type="molecule type" value="Genomic_DNA"/>
</dbReference>
<keyword evidence="2" id="KW-1185">Reference proteome</keyword>
<dbReference type="AlphaFoldDB" id="A0AAV2N8J9"/>
<evidence type="ECO:0000313" key="2">
    <source>
        <dbReference type="Proteomes" id="UP001497644"/>
    </source>
</evidence>
<name>A0AAV2N8J9_9HYME</name>
<evidence type="ECO:0000313" key="1">
    <source>
        <dbReference type="EMBL" id="CAL1676242.1"/>
    </source>
</evidence>
<sequence>MHEIQKFSSSILRGIRDAVRFEQARSAHVICLVKSMTKEHLRTSSNLSNERAIFEADRGWVCSPLSRNEFLQFLRSDEHLHVAVRPSRSASQSVKKPCPCTRLLSLKKSAFHRLSREEVISVLRGSENIRLARSKTVVKLN</sequence>
<gene>
    <name evidence="1" type="ORF">LPLAT_LOCUS2470</name>
</gene>
<proteinExistence type="predicted"/>
<accession>A0AAV2N8J9</accession>
<reference evidence="1" key="1">
    <citation type="submission" date="2024-04" db="EMBL/GenBank/DDBJ databases">
        <authorList>
            <consortium name="Molecular Ecology Group"/>
        </authorList>
    </citation>
    <scope>NUCLEOTIDE SEQUENCE</scope>
</reference>
<organism evidence="1 2">
    <name type="scientific">Lasius platythorax</name>
    <dbReference type="NCBI Taxonomy" id="488582"/>
    <lineage>
        <taxon>Eukaryota</taxon>
        <taxon>Metazoa</taxon>
        <taxon>Ecdysozoa</taxon>
        <taxon>Arthropoda</taxon>
        <taxon>Hexapoda</taxon>
        <taxon>Insecta</taxon>
        <taxon>Pterygota</taxon>
        <taxon>Neoptera</taxon>
        <taxon>Endopterygota</taxon>
        <taxon>Hymenoptera</taxon>
        <taxon>Apocrita</taxon>
        <taxon>Aculeata</taxon>
        <taxon>Formicoidea</taxon>
        <taxon>Formicidae</taxon>
        <taxon>Formicinae</taxon>
        <taxon>Lasius</taxon>
        <taxon>Lasius</taxon>
    </lineage>
</organism>
<protein>
    <submittedName>
        <fullName evidence="1">Uncharacterized protein</fullName>
    </submittedName>
</protein>